<dbReference type="OrthoDB" id="2224332at2"/>
<protein>
    <recommendedName>
        <fullName evidence="3">WXG100 family type VII secretion target</fullName>
    </recommendedName>
</protein>
<dbReference type="STRING" id="1236971.JCM9152_871"/>
<name>W4QBW5_9BACI</name>
<dbReference type="RefSeq" id="WP_035341229.1">
    <property type="nucleotide sequence ID" value="NZ_BAUU01000005.1"/>
</dbReference>
<evidence type="ECO:0000313" key="2">
    <source>
        <dbReference type="Proteomes" id="UP000018895"/>
    </source>
</evidence>
<evidence type="ECO:0000313" key="1">
    <source>
        <dbReference type="EMBL" id="GAE29510.1"/>
    </source>
</evidence>
<proteinExistence type="predicted"/>
<gene>
    <name evidence="1" type="ORF">JCM9152_871</name>
</gene>
<dbReference type="EMBL" id="BAUU01000005">
    <property type="protein sequence ID" value="GAE29510.1"/>
    <property type="molecule type" value="Genomic_DNA"/>
</dbReference>
<dbReference type="Proteomes" id="UP000018895">
    <property type="component" value="Unassembled WGS sequence"/>
</dbReference>
<organism evidence="1 2">
    <name type="scientific">Halalkalibacter hemicellulosilyticusJCM 9152</name>
    <dbReference type="NCBI Taxonomy" id="1236971"/>
    <lineage>
        <taxon>Bacteria</taxon>
        <taxon>Bacillati</taxon>
        <taxon>Bacillota</taxon>
        <taxon>Bacilli</taxon>
        <taxon>Bacillales</taxon>
        <taxon>Bacillaceae</taxon>
        <taxon>Halalkalibacter</taxon>
    </lineage>
</organism>
<evidence type="ECO:0008006" key="3">
    <source>
        <dbReference type="Google" id="ProtNLM"/>
    </source>
</evidence>
<dbReference type="AlphaFoldDB" id="W4QBW5"/>
<keyword evidence="2" id="KW-1185">Reference proteome</keyword>
<sequence length="100" mass="11700">MSKDTIIHDRRLQTAQAEARKLERSIDRAYSKCETLHSFVQSANWKGSARDSFLSYLDIIKQYHAELKEAAPLQTQALENIDSYKNNFRHHALVRKVKRL</sequence>
<accession>W4QBW5</accession>
<comment type="caution">
    <text evidence="1">The sequence shown here is derived from an EMBL/GenBank/DDBJ whole genome shotgun (WGS) entry which is preliminary data.</text>
</comment>
<reference evidence="1" key="1">
    <citation type="journal article" date="2014" name="Genome Announc.">
        <title>Draft Genome Sequences of Three Alkaliphilic Bacillus Strains, Bacillus wakoensis JCM 9140T, Bacillus akibai JCM 9157T, and Bacillus hemicellulosilyticus JCM 9152T.</title>
        <authorList>
            <person name="Yuki M."/>
            <person name="Oshima K."/>
            <person name="Suda W."/>
            <person name="Oshida Y."/>
            <person name="Kitamura K."/>
            <person name="Iida T."/>
            <person name="Hattori M."/>
            <person name="Ohkuma M."/>
        </authorList>
    </citation>
    <scope>NUCLEOTIDE SEQUENCE [LARGE SCALE GENOMIC DNA]</scope>
    <source>
        <strain evidence="1">JCM 9152</strain>
    </source>
</reference>